<evidence type="ECO:0000313" key="3">
    <source>
        <dbReference type="Proteomes" id="UP000664480"/>
    </source>
</evidence>
<accession>A0ABS3CIG4</accession>
<evidence type="ECO:0008006" key="4">
    <source>
        <dbReference type="Google" id="ProtNLM"/>
    </source>
</evidence>
<dbReference type="CDD" id="cd00161">
    <property type="entry name" value="beta-trefoil_Ricin-like"/>
    <property type="match status" value="2"/>
</dbReference>
<dbReference type="RefSeq" id="WP_206586995.1">
    <property type="nucleotide sequence ID" value="NZ_JAFKCU010000003.1"/>
</dbReference>
<evidence type="ECO:0000313" key="2">
    <source>
        <dbReference type="EMBL" id="MBN7816314.1"/>
    </source>
</evidence>
<organism evidence="2 3">
    <name type="scientific">Algoriphagus pacificus</name>
    <dbReference type="NCBI Taxonomy" id="2811234"/>
    <lineage>
        <taxon>Bacteria</taxon>
        <taxon>Pseudomonadati</taxon>
        <taxon>Bacteroidota</taxon>
        <taxon>Cytophagia</taxon>
        <taxon>Cytophagales</taxon>
        <taxon>Cyclobacteriaceae</taxon>
        <taxon>Algoriphagus</taxon>
    </lineage>
</organism>
<dbReference type="InterPro" id="IPR035992">
    <property type="entry name" value="Ricin_B-like_lectins"/>
</dbReference>
<dbReference type="SUPFAM" id="SSF50370">
    <property type="entry name" value="Ricin B-like lectins"/>
    <property type="match status" value="1"/>
</dbReference>
<name>A0ABS3CIG4_9BACT</name>
<feature type="signal peptide" evidence="1">
    <location>
        <begin position="1"/>
        <end position="23"/>
    </location>
</feature>
<reference evidence="2 3" key="1">
    <citation type="submission" date="2021-03" db="EMBL/GenBank/DDBJ databases">
        <title>novel species isolated from a fishpond in China.</title>
        <authorList>
            <person name="Lu H."/>
            <person name="Cai Z."/>
        </authorList>
    </citation>
    <scope>NUCLEOTIDE SEQUENCE [LARGE SCALE GENOMIC DNA]</scope>
    <source>
        <strain evidence="2 3">YJ13C</strain>
    </source>
</reference>
<dbReference type="EMBL" id="JAFKCU010000003">
    <property type="protein sequence ID" value="MBN7816314.1"/>
    <property type="molecule type" value="Genomic_DNA"/>
</dbReference>
<proteinExistence type="predicted"/>
<protein>
    <recommendedName>
        <fullName evidence="4">Ricin B lectin domain-containing protein</fullName>
    </recommendedName>
</protein>
<comment type="caution">
    <text evidence="2">The sequence shown here is derived from an EMBL/GenBank/DDBJ whole genome shotgun (WGS) entry which is preliminary data.</text>
</comment>
<feature type="chain" id="PRO_5047526218" description="Ricin B lectin domain-containing protein" evidence="1">
    <location>
        <begin position="24"/>
        <end position="362"/>
    </location>
</feature>
<dbReference type="PROSITE" id="PS50231">
    <property type="entry name" value="RICIN_B_LECTIN"/>
    <property type="match status" value="1"/>
</dbReference>
<sequence>MFRLQSILLLLFLVFSNQIFSDAQTKKDTKNKRNSVVKESNAIRDYDVSKLTKPLEQNPGLDESKEYFIQTFSGLQNRILSHAVNPNSETDMRVNLKRILGGDNRYWQFKKKEDGKYIIYGKYTVQKKGCLGSDSRFVPCDNRYSQDWDIIMNPDGSYSFRASESGKYLAHTQTTNQLSNNSITLIDNRNEDRAKWVLQPNDLAFTFYLDGQPKNIANACIDNLIRGDREFGGDPNVTVSVKLIPTPSSLNAEIEIKMIRNETQVSKVIRENVLSFTPIRPDGIIGEMISPNVLYFSMDLNGHGEHELLAGRDFPEDSPVRRIILRGDTMGADISDDRDCTDDAELILIEFNPVLLKGHRKM</sequence>
<keyword evidence="1" id="KW-0732">Signal</keyword>
<dbReference type="Gene3D" id="2.80.10.50">
    <property type="match status" value="1"/>
</dbReference>
<dbReference type="Proteomes" id="UP000664480">
    <property type="component" value="Unassembled WGS sequence"/>
</dbReference>
<evidence type="ECO:0000256" key="1">
    <source>
        <dbReference type="SAM" id="SignalP"/>
    </source>
</evidence>
<keyword evidence="3" id="KW-1185">Reference proteome</keyword>
<gene>
    <name evidence="2" type="ORF">J0A69_12770</name>
</gene>